<feature type="chain" id="PRO_5045661906" evidence="1">
    <location>
        <begin position="26"/>
        <end position="324"/>
    </location>
</feature>
<evidence type="ECO:0000313" key="4">
    <source>
        <dbReference type="Proteomes" id="UP001163726"/>
    </source>
</evidence>
<name>A0ABY7AN41_9ALTE</name>
<dbReference type="Proteomes" id="UP001163726">
    <property type="component" value="Chromosome"/>
</dbReference>
<evidence type="ECO:0000256" key="1">
    <source>
        <dbReference type="SAM" id="SignalP"/>
    </source>
</evidence>
<keyword evidence="1" id="KW-0732">Signal</keyword>
<protein>
    <submittedName>
        <fullName evidence="3">THxN family PEP-CTERM protein</fullName>
    </submittedName>
</protein>
<keyword evidence="4" id="KW-1185">Reference proteome</keyword>
<dbReference type="RefSeq" id="WP_268075031.1">
    <property type="nucleotide sequence ID" value="NZ_CP109965.1"/>
</dbReference>
<dbReference type="EMBL" id="CP109965">
    <property type="protein sequence ID" value="WAJ70682.1"/>
    <property type="molecule type" value="Genomic_DNA"/>
</dbReference>
<dbReference type="NCBIfam" id="TIGR02595">
    <property type="entry name" value="PEP_CTERM"/>
    <property type="match status" value="1"/>
</dbReference>
<accession>A0ABY7AN41</accession>
<dbReference type="NCBIfam" id="NF038125">
    <property type="entry name" value="PEP_CTERM_THxN"/>
    <property type="match status" value="1"/>
</dbReference>
<dbReference type="InterPro" id="IPR013424">
    <property type="entry name" value="Ice-binding_C"/>
</dbReference>
<feature type="domain" description="Ice-binding protein C-terminal" evidence="2">
    <location>
        <begin position="298"/>
        <end position="322"/>
    </location>
</feature>
<evidence type="ECO:0000259" key="2">
    <source>
        <dbReference type="Pfam" id="PF07589"/>
    </source>
</evidence>
<dbReference type="Pfam" id="PF07589">
    <property type="entry name" value="PEP-CTERM"/>
    <property type="match status" value="1"/>
</dbReference>
<feature type="signal peptide" evidence="1">
    <location>
        <begin position="1"/>
        <end position="25"/>
    </location>
</feature>
<reference evidence="3" key="1">
    <citation type="submission" date="2022-10" db="EMBL/GenBank/DDBJ databases">
        <title>Catenovulum adriacola sp. nov. isolated in the Harbour of Susak.</title>
        <authorList>
            <person name="Schoch T."/>
            <person name="Reich S.J."/>
            <person name="Stoeferle S."/>
            <person name="Flaiz M."/>
            <person name="Kazda M."/>
            <person name="Riedel C.U."/>
            <person name="Duerre P."/>
        </authorList>
    </citation>
    <scope>NUCLEOTIDE SEQUENCE</scope>
    <source>
        <strain evidence="3">TS8</strain>
    </source>
</reference>
<proteinExistence type="predicted"/>
<organism evidence="3 4">
    <name type="scientific">Catenovulum adriaticum</name>
    <dbReference type="NCBI Taxonomy" id="2984846"/>
    <lineage>
        <taxon>Bacteria</taxon>
        <taxon>Pseudomonadati</taxon>
        <taxon>Pseudomonadota</taxon>
        <taxon>Gammaproteobacteria</taxon>
        <taxon>Alteromonadales</taxon>
        <taxon>Alteromonadaceae</taxon>
        <taxon>Catenovulum</taxon>
    </lineage>
</organism>
<evidence type="ECO:0000313" key="3">
    <source>
        <dbReference type="EMBL" id="WAJ70682.1"/>
    </source>
</evidence>
<gene>
    <name evidence="3" type="ORF">OLW01_02385</name>
</gene>
<sequence>MKNFTRRTLATLVLSSAMIGTSAQAAIVTSWNYLNEAGFIDASPSAVVESDFQAQNVLSQDTNRTLTWGTAEVPADGPSMLTVEEGQGGVIDTVVANTPLMDSDFESGTTVTHNNYRVGGSDLLESAILLDGLRLSIDDWELADSVPPETSAIEIGIGFEFLETPNRPNGDGTLGGTCIDGSAAGTDINDTDPNEGFGCDDYFILEPIPGVDFTFNDGGDLDPSNDYVEFVIGFDLNSILAPGFAAANNLQTQYEVVTRLTGLTVTTDYCGSQGVPCVGFATQELRDNELFADFAVRAVPEPETVALFGIGLLGLGLTARRRRK</sequence>